<reference evidence="1 2" key="1">
    <citation type="journal article" date="2017" name="ISME J.">
        <title>Potential for microbial H2 and metal transformations associated with novel bacteria and archaea in deep terrestrial subsurface sediments.</title>
        <authorList>
            <person name="Hernsdorf A.W."/>
            <person name="Amano Y."/>
            <person name="Miyakawa K."/>
            <person name="Ise K."/>
            <person name="Suzuki Y."/>
            <person name="Anantharaman K."/>
            <person name="Probst A."/>
            <person name="Burstein D."/>
            <person name="Thomas B.C."/>
            <person name="Banfield J.F."/>
        </authorList>
    </citation>
    <scope>NUCLEOTIDE SEQUENCE [LARGE SCALE GENOMIC DNA]</scope>
    <source>
        <strain evidence="1">HGW-Wallbacteria-1</strain>
    </source>
</reference>
<accession>A0A2N1PJZ3</accession>
<proteinExistence type="predicted"/>
<evidence type="ECO:0000313" key="2">
    <source>
        <dbReference type="Proteomes" id="UP000233256"/>
    </source>
</evidence>
<gene>
    <name evidence="1" type="ORF">CVV64_17660</name>
</gene>
<dbReference type="EMBL" id="PGXC01000037">
    <property type="protein sequence ID" value="PKK88670.1"/>
    <property type="molecule type" value="Genomic_DNA"/>
</dbReference>
<evidence type="ECO:0008006" key="3">
    <source>
        <dbReference type="Google" id="ProtNLM"/>
    </source>
</evidence>
<name>A0A2N1PJZ3_9BACT</name>
<organism evidence="1 2">
    <name type="scientific">Candidatus Wallbacteria bacterium HGW-Wallbacteria-1</name>
    <dbReference type="NCBI Taxonomy" id="2013854"/>
    <lineage>
        <taxon>Bacteria</taxon>
        <taxon>Candidatus Walliibacteriota</taxon>
    </lineage>
</organism>
<dbReference type="Proteomes" id="UP000233256">
    <property type="component" value="Unassembled WGS sequence"/>
</dbReference>
<evidence type="ECO:0000313" key="1">
    <source>
        <dbReference type="EMBL" id="PKK88670.1"/>
    </source>
</evidence>
<protein>
    <recommendedName>
        <fullName evidence="3">HEAT repeat domain-containing protein</fullName>
    </recommendedName>
</protein>
<dbReference type="AlphaFoldDB" id="A0A2N1PJZ3"/>
<sequence length="125" mass="13928">MKLGDSEAIIPLLKAFDSRSEADKLFLLETMEALEATKFAGQMALQSLLCQKQTSSWEAVMILMLATGDSHVRGSIIPRLLRRKSGIIKRALLRALELESDSSIREILLRGLKKKSKASDKRDSL</sequence>
<comment type="caution">
    <text evidence="1">The sequence shown here is derived from an EMBL/GenBank/DDBJ whole genome shotgun (WGS) entry which is preliminary data.</text>
</comment>